<evidence type="ECO:0000256" key="3">
    <source>
        <dbReference type="ARBA" id="ARBA00023315"/>
    </source>
</evidence>
<dbReference type="Pfam" id="PF01553">
    <property type="entry name" value="Acyltransferase"/>
    <property type="match status" value="1"/>
</dbReference>
<keyword evidence="4" id="KW-0472">Membrane</keyword>
<evidence type="ECO:0000256" key="1">
    <source>
        <dbReference type="ARBA" id="ARBA00008655"/>
    </source>
</evidence>
<keyword evidence="2" id="KW-0808">Transferase</keyword>
<accession>A0A165PYF4</accession>
<dbReference type="InterPro" id="IPR032098">
    <property type="entry name" value="Acyltransf_C"/>
</dbReference>
<evidence type="ECO:0000313" key="6">
    <source>
        <dbReference type="EMBL" id="KZT21663.1"/>
    </source>
</evidence>
<dbReference type="OrthoDB" id="189226at2759"/>
<dbReference type="FunCoup" id="A0A165PYF4">
    <property type="interactions" value="323"/>
</dbReference>
<dbReference type="PANTHER" id="PTHR10983:SF16">
    <property type="entry name" value="LYSOCARDIOLIPIN ACYLTRANSFERASE 1"/>
    <property type="match status" value="1"/>
</dbReference>
<evidence type="ECO:0000256" key="2">
    <source>
        <dbReference type="ARBA" id="ARBA00022679"/>
    </source>
</evidence>
<dbReference type="InParanoid" id="A0A165PYF4"/>
<dbReference type="GO" id="GO:0036149">
    <property type="term" value="P:phosphatidylinositol acyl-chain remodeling"/>
    <property type="evidence" value="ECO:0007669"/>
    <property type="project" value="TreeGrafter"/>
</dbReference>
<dbReference type="Pfam" id="PF16076">
    <property type="entry name" value="Acyltransf_C"/>
    <property type="match status" value="1"/>
</dbReference>
<dbReference type="SUPFAM" id="SSF69593">
    <property type="entry name" value="Glycerol-3-phosphate (1)-acyltransferase"/>
    <property type="match status" value="1"/>
</dbReference>
<evidence type="ECO:0000256" key="4">
    <source>
        <dbReference type="SAM" id="Phobius"/>
    </source>
</evidence>
<dbReference type="GO" id="GO:0016746">
    <property type="term" value="F:acyltransferase activity"/>
    <property type="evidence" value="ECO:0007669"/>
    <property type="project" value="UniProtKB-KW"/>
</dbReference>
<proteinExistence type="inferred from homology"/>
<evidence type="ECO:0000313" key="7">
    <source>
        <dbReference type="Proteomes" id="UP000076761"/>
    </source>
</evidence>
<dbReference type="Proteomes" id="UP000076761">
    <property type="component" value="Unassembled WGS sequence"/>
</dbReference>
<keyword evidence="4" id="KW-0812">Transmembrane</keyword>
<dbReference type="PANTHER" id="PTHR10983">
    <property type="entry name" value="1-ACYLGLYCEROL-3-PHOSPHATE ACYLTRANSFERASE-RELATED"/>
    <property type="match status" value="1"/>
</dbReference>
<dbReference type="InterPro" id="IPR002123">
    <property type="entry name" value="Plipid/glycerol_acylTrfase"/>
</dbReference>
<dbReference type="EMBL" id="KV425604">
    <property type="protein sequence ID" value="KZT21663.1"/>
    <property type="molecule type" value="Genomic_DNA"/>
</dbReference>
<comment type="similarity">
    <text evidence="1">Belongs to the 1-acyl-sn-glycerol-3-phosphate acyltransferase family.</text>
</comment>
<dbReference type="GO" id="GO:0005783">
    <property type="term" value="C:endoplasmic reticulum"/>
    <property type="evidence" value="ECO:0007669"/>
    <property type="project" value="TreeGrafter"/>
</dbReference>
<keyword evidence="4" id="KW-1133">Transmembrane helix</keyword>
<gene>
    <name evidence="6" type="ORF">NEOLEDRAFT_1072991</name>
</gene>
<dbReference type="SMART" id="SM00563">
    <property type="entry name" value="PlsC"/>
    <property type="match status" value="1"/>
</dbReference>
<feature type="domain" description="Phospholipid/glycerol acyltransferase" evidence="5">
    <location>
        <begin position="129"/>
        <end position="257"/>
    </location>
</feature>
<name>A0A165PYF4_9AGAM</name>
<dbReference type="CDD" id="cd07990">
    <property type="entry name" value="LPLAT_LCLAT1-like"/>
    <property type="match status" value="1"/>
</dbReference>
<dbReference type="STRING" id="1314782.A0A165PYF4"/>
<reference evidence="6 7" key="1">
    <citation type="journal article" date="2016" name="Mol. Biol. Evol.">
        <title>Comparative Genomics of Early-Diverging Mushroom-Forming Fungi Provides Insights into the Origins of Lignocellulose Decay Capabilities.</title>
        <authorList>
            <person name="Nagy L.G."/>
            <person name="Riley R."/>
            <person name="Tritt A."/>
            <person name="Adam C."/>
            <person name="Daum C."/>
            <person name="Floudas D."/>
            <person name="Sun H."/>
            <person name="Yadav J.S."/>
            <person name="Pangilinan J."/>
            <person name="Larsson K.H."/>
            <person name="Matsuura K."/>
            <person name="Barry K."/>
            <person name="Labutti K."/>
            <person name="Kuo R."/>
            <person name="Ohm R.A."/>
            <person name="Bhattacharya S.S."/>
            <person name="Shirouzu T."/>
            <person name="Yoshinaga Y."/>
            <person name="Martin F.M."/>
            <person name="Grigoriev I.V."/>
            <person name="Hibbett D.S."/>
        </authorList>
    </citation>
    <scope>NUCLEOTIDE SEQUENCE [LARGE SCALE GENOMIC DNA]</scope>
    <source>
        <strain evidence="6 7">HHB14362 ss-1</strain>
    </source>
</reference>
<organism evidence="6 7">
    <name type="scientific">Neolentinus lepideus HHB14362 ss-1</name>
    <dbReference type="NCBI Taxonomy" id="1314782"/>
    <lineage>
        <taxon>Eukaryota</taxon>
        <taxon>Fungi</taxon>
        <taxon>Dikarya</taxon>
        <taxon>Basidiomycota</taxon>
        <taxon>Agaricomycotina</taxon>
        <taxon>Agaricomycetes</taxon>
        <taxon>Gloeophyllales</taxon>
        <taxon>Gloeophyllaceae</taxon>
        <taxon>Neolentinus</taxon>
    </lineage>
</organism>
<protein>
    <recommendedName>
        <fullName evidence="5">Phospholipid/glycerol acyltransferase domain-containing protein</fullName>
    </recommendedName>
</protein>
<keyword evidence="3" id="KW-0012">Acyltransferase</keyword>
<keyword evidence="7" id="KW-1185">Reference proteome</keyword>
<feature type="transmembrane region" description="Helical" evidence="4">
    <location>
        <begin position="28"/>
        <end position="50"/>
    </location>
</feature>
<dbReference type="AlphaFoldDB" id="A0A165PYF4"/>
<sequence length="422" mass="48574">MAGTEVPVYALPISSRPRRTWTQVTSGILFSIIFSFGCLMVTGTQFVFLLPLRLIPLSASGKLYEKGIRYTKGSFAALIVLMCQWFSPTKLIVSFEREGRGRFTDDELEKIVVRNRTGRVVELRLPRKAVLIPNHQVLIYADWWYAWCLMYFMNTHRDVFIVLKKSLKYLPILGLGMQFFDFIFLARSWASDRLNLSSQLSRLGRRAEKQEIPLSFLLYPEGTLVSADTRPVSKKFADKLGIPDMMHTLLPRSTGLQYSLRSLAPRIPSLQLLDITVGYPGIRPFQYGQSYYTLRSIFLDRTPPPAIYMHIRRFDVGSDVPLGDLSSTNPKVLPNGSETKQAIEIDVPEAEKLAFEDWLREIWREKDQLMAKYLDTGSFVSSKDAVEVPLELRSRREILDAFCFFMPATFGWTWTKIKQYTR</sequence>
<evidence type="ECO:0000259" key="5">
    <source>
        <dbReference type="SMART" id="SM00563"/>
    </source>
</evidence>